<sequence length="323" mass="35762">MGDRGLDQYGLPDDDPIARREAILRRLDAKKDVADPATKKVKLNFTKRPDQATPSVHGVFDDVFNKLPAELRDSTTQKIFHEVKQALDARISASITPSIHTRGESSLPDVQKDISQLPTIVEEDLNPVVAISAPRTGGTPPDDAKGLHQVPRQEVIDLYDGSPIRNGRSTARVAAATLSPGDSPNIKSRKRERFPSVSEIDRKTFQRSQGQKETPRQKSLSPSDTPPQRHHDQGVKVFVMKRIATHMQRACSDIGSNFGIPGIKTGTVNMRADPIERWINRRGLGNDPFLIPYGRMLDSNTCTYIVNEIYTCNGTPSNSRSPI</sequence>
<name>A0A4Z1IBD6_9HELO</name>
<keyword evidence="3" id="KW-1185">Reference proteome</keyword>
<feature type="region of interest" description="Disordered" evidence="1">
    <location>
        <begin position="175"/>
        <end position="232"/>
    </location>
</feature>
<evidence type="ECO:0000256" key="1">
    <source>
        <dbReference type="SAM" id="MobiDB-lite"/>
    </source>
</evidence>
<protein>
    <submittedName>
        <fullName evidence="2">Uncharacterized protein</fullName>
    </submittedName>
</protein>
<organism evidence="2 3">
    <name type="scientific">Botryotinia convoluta</name>
    <dbReference type="NCBI Taxonomy" id="54673"/>
    <lineage>
        <taxon>Eukaryota</taxon>
        <taxon>Fungi</taxon>
        <taxon>Dikarya</taxon>
        <taxon>Ascomycota</taxon>
        <taxon>Pezizomycotina</taxon>
        <taxon>Leotiomycetes</taxon>
        <taxon>Helotiales</taxon>
        <taxon>Sclerotiniaceae</taxon>
        <taxon>Botryotinia</taxon>
    </lineage>
</organism>
<dbReference type="EMBL" id="PQXN01000080">
    <property type="protein sequence ID" value="TGO56250.1"/>
    <property type="molecule type" value="Genomic_DNA"/>
</dbReference>
<reference evidence="2 3" key="1">
    <citation type="submission" date="2017-12" db="EMBL/GenBank/DDBJ databases">
        <title>Comparative genomics of Botrytis spp.</title>
        <authorList>
            <person name="Valero-Jimenez C.A."/>
            <person name="Tapia P."/>
            <person name="Veloso J."/>
            <person name="Silva-Moreno E."/>
            <person name="Staats M."/>
            <person name="Valdes J.H."/>
            <person name="Van Kan J.A.L."/>
        </authorList>
    </citation>
    <scope>NUCLEOTIDE SEQUENCE [LARGE SCALE GENOMIC DNA]</scope>
    <source>
        <strain evidence="2 3">MUCL11595</strain>
    </source>
</reference>
<dbReference type="OrthoDB" id="10425880at2759"/>
<dbReference type="Proteomes" id="UP000297527">
    <property type="component" value="Unassembled WGS sequence"/>
</dbReference>
<evidence type="ECO:0000313" key="2">
    <source>
        <dbReference type="EMBL" id="TGO56250.1"/>
    </source>
</evidence>
<proteinExistence type="predicted"/>
<dbReference type="AlphaFoldDB" id="A0A4Z1IBD6"/>
<gene>
    <name evidence="2" type="ORF">BCON_0080g00060</name>
</gene>
<feature type="compositionally biased region" description="Polar residues" evidence="1">
    <location>
        <begin position="206"/>
        <end position="223"/>
    </location>
</feature>
<accession>A0A4Z1IBD6</accession>
<comment type="caution">
    <text evidence="2">The sequence shown here is derived from an EMBL/GenBank/DDBJ whole genome shotgun (WGS) entry which is preliminary data.</text>
</comment>
<evidence type="ECO:0000313" key="3">
    <source>
        <dbReference type="Proteomes" id="UP000297527"/>
    </source>
</evidence>